<evidence type="ECO:0000313" key="9">
    <source>
        <dbReference type="Proteomes" id="UP001500668"/>
    </source>
</evidence>
<gene>
    <name evidence="8" type="ORF">GCM10010394_52780</name>
</gene>
<feature type="transmembrane region" description="Helical" evidence="6">
    <location>
        <begin position="99"/>
        <end position="121"/>
    </location>
</feature>
<proteinExistence type="predicted"/>
<evidence type="ECO:0000256" key="2">
    <source>
        <dbReference type="ARBA" id="ARBA00022475"/>
    </source>
</evidence>
<dbReference type="PANTHER" id="PTHR35007">
    <property type="entry name" value="INTEGRAL MEMBRANE PROTEIN-RELATED"/>
    <property type="match status" value="1"/>
</dbReference>
<evidence type="ECO:0000256" key="3">
    <source>
        <dbReference type="ARBA" id="ARBA00022692"/>
    </source>
</evidence>
<evidence type="ECO:0000256" key="6">
    <source>
        <dbReference type="SAM" id="Phobius"/>
    </source>
</evidence>
<evidence type="ECO:0000256" key="4">
    <source>
        <dbReference type="ARBA" id="ARBA00022989"/>
    </source>
</evidence>
<keyword evidence="2" id="KW-1003">Cell membrane</keyword>
<dbReference type="InterPro" id="IPR018076">
    <property type="entry name" value="T2SS_GspF_dom"/>
</dbReference>
<comment type="caution">
    <text evidence="8">The sequence shown here is derived from an EMBL/GenBank/DDBJ whole genome shotgun (WGS) entry which is preliminary data.</text>
</comment>
<evidence type="ECO:0000256" key="5">
    <source>
        <dbReference type="ARBA" id="ARBA00023136"/>
    </source>
</evidence>
<evidence type="ECO:0000259" key="7">
    <source>
        <dbReference type="Pfam" id="PF00482"/>
    </source>
</evidence>
<sequence>MSSELGLALGSVRGGGVLPDVFHRLGVTAAIVALALWTGWEFARRGRERTVRRRLVALGAGPGPVRGARWRVWTPGAWPAGGARAAHALAWAGPLGVLAAVYVLIGGVSGAAMGLVAAYGASRWARRRTSGGGRPKAEPDPELPLAADLLAACLSAGAGPREAAGAVGESLHGPVGRRLAQIAAELRLGGEPAEVWGRLGEIPGAAGLARCLERAASSGAPAAGPVGRVAERCRAERARTTAARARRAGVLITGPLGLCFLPAFLAAGVAPVVIGLAGGLLGR</sequence>
<comment type="subcellular location">
    <subcellularLocation>
        <location evidence="1">Cell membrane</location>
        <topology evidence="1">Multi-pass membrane protein</topology>
    </subcellularLocation>
</comment>
<keyword evidence="3 6" id="KW-0812">Transmembrane</keyword>
<organism evidence="8 9">
    <name type="scientific">Streptomyces crystallinus</name>
    <dbReference type="NCBI Taxonomy" id="68191"/>
    <lineage>
        <taxon>Bacteria</taxon>
        <taxon>Bacillati</taxon>
        <taxon>Actinomycetota</taxon>
        <taxon>Actinomycetes</taxon>
        <taxon>Kitasatosporales</taxon>
        <taxon>Streptomycetaceae</taxon>
        <taxon>Streptomyces</taxon>
    </lineage>
</organism>
<protein>
    <submittedName>
        <fullName evidence="8">Type II secretion system F family protein</fullName>
    </submittedName>
</protein>
<dbReference type="Pfam" id="PF00482">
    <property type="entry name" value="T2SSF"/>
    <property type="match status" value="1"/>
</dbReference>
<keyword evidence="4 6" id="KW-1133">Transmembrane helix</keyword>
<evidence type="ECO:0000256" key="1">
    <source>
        <dbReference type="ARBA" id="ARBA00004651"/>
    </source>
</evidence>
<accession>A0ABP3RWT0</accession>
<feature type="domain" description="Type II secretion system protein GspF" evidence="7">
    <location>
        <begin position="147"/>
        <end position="268"/>
    </location>
</feature>
<keyword evidence="9" id="KW-1185">Reference proteome</keyword>
<dbReference type="RefSeq" id="WP_344077413.1">
    <property type="nucleotide sequence ID" value="NZ_BAAACA010000037.1"/>
</dbReference>
<name>A0ABP3RWT0_9ACTN</name>
<dbReference type="EMBL" id="BAAACA010000037">
    <property type="protein sequence ID" value="GAA0616121.1"/>
    <property type="molecule type" value="Genomic_DNA"/>
</dbReference>
<dbReference type="PANTHER" id="PTHR35007:SF3">
    <property type="entry name" value="POSSIBLE CONSERVED ALANINE RICH MEMBRANE PROTEIN"/>
    <property type="match status" value="1"/>
</dbReference>
<evidence type="ECO:0000313" key="8">
    <source>
        <dbReference type="EMBL" id="GAA0616121.1"/>
    </source>
</evidence>
<reference evidence="9" key="1">
    <citation type="journal article" date="2019" name="Int. J. Syst. Evol. Microbiol.">
        <title>The Global Catalogue of Microorganisms (GCM) 10K type strain sequencing project: providing services to taxonomists for standard genome sequencing and annotation.</title>
        <authorList>
            <consortium name="The Broad Institute Genomics Platform"/>
            <consortium name="The Broad Institute Genome Sequencing Center for Infectious Disease"/>
            <person name="Wu L."/>
            <person name="Ma J."/>
        </authorList>
    </citation>
    <scope>NUCLEOTIDE SEQUENCE [LARGE SCALE GENOMIC DNA]</scope>
    <source>
        <strain evidence="9">JCM 5067</strain>
    </source>
</reference>
<dbReference type="Proteomes" id="UP001500668">
    <property type="component" value="Unassembled WGS sequence"/>
</dbReference>
<feature type="transmembrane region" description="Helical" evidence="6">
    <location>
        <begin position="21"/>
        <end position="40"/>
    </location>
</feature>
<feature type="transmembrane region" description="Helical" evidence="6">
    <location>
        <begin position="256"/>
        <end position="281"/>
    </location>
</feature>
<keyword evidence="5 6" id="KW-0472">Membrane</keyword>